<dbReference type="PANTHER" id="PTHR34587:SF1">
    <property type="entry name" value="CIRCUMSPOROZOITE PROTEIN"/>
    <property type="match status" value="1"/>
</dbReference>
<sequence>MKFSSALVAIYIGVATATPVFRDPSSHKRVVIRSSRLQKRQVPQEHSHDFVLTITKEFLDLDNPKEIADPVFGLLGDAAAADGAGKVTNLACLKQETADQAFTNAKAAGDLRGMAGSLLFQAIERNTAGVGVASKLCTDKAVNPEIAALTQHQDAASDGAGAINKAITLELAKQLAGIGADPNLALLSGTFAPGDKSDSTGKGNSCDEEEPDLGCIFSQGLLVLDATEDEIASAVADITPTFTGTGGISATDLVDLASFSVADVSEVADLATIVQGAAGGAATDAADAESTATDAVATDAVATDAAATSSASDNRATATAGKGCKAKPTSVALKTLVPTGFATKTTDAASATGGKGTKATGSAAGNNGADIQSFTGTLGGPAPPVISSDAAKPFSVNGNTFNGAGVALGRSCDIQHNACADAANSGELDGGVEQCETQLEECRAAIDA</sequence>
<proteinExistence type="predicted"/>
<feature type="signal peptide" evidence="1">
    <location>
        <begin position="1"/>
        <end position="17"/>
    </location>
</feature>
<evidence type="ECO:0000313" key="2">
    <source>
        <dbReference type="EMBL" id="KAF5658587.1"/>
    </source>
</evidence>
<feature type="chain" id="PRO_5034963502" description="Cell wall mannoprotein" evidence="1">
    <location>
        <begin position="18"/>
        <end position="448"/>
    </location>
</feature>
<evidence type="ECO:0000256" key="1">
    <source>
        <dbReference type="SAM" id="SignalP"/>
    </source>
</evidence>
<keyword evidence="3" id="KW-1185">Reference proteome</keyword>
<accession>A0A8H5SVV5</accession>
<keyword evidence="1" id="KW-0732">Signal</keyword>
<name>A0A8H5SVV5_FUSHE</name>
<gene>
    <name evidence="2" type="ORF">FHETE_9824</name>
</gene>
<dbReference type="InterPro" id="IPR053216">
    <property type="entry name" value="Appressorial_penetr-assoc"/>
</dbReference>
<dbReference type="AlphaFoldDB" id="A0A8H5SVV5"/>
<organism evidence="2 3">
    <name type="scientific">Fusarium heterosporum</name>
    <dbReference type="NCBI Taxonomy" id="42747"/>
    <lineage>
        <taxon>Eukaryota</taxon>
        <taxon>Fungi</taxon>
        <taxon>Dikarya</taxon>
        <taxon>Ascomycota</taxon>
        <taxon>Pezizomycotina</taxon>
        <taxon>Sordariomycetes</taxon>
        <taxon>Hypocreomycetidae</taxon>
        <taxon>Hypocreales</taxon>
        <taxon>Nectriaceae</taxon>
        <taxon>Fusarium</taxon>
        <taxon>Fusarium heterosporum species complex</taxon>
    </lineage>
</organism>
<dbReference type="OrthoDB" id="2153847at2759"/>
<evidence type="ECO:0008006" key="4">
    <source>
        <dbReference type="Google" id="ProtNLM"/>
    </source>
</evidence>
<dbReference type="EMBL" id="JAAGWQ010000234">
    <property type="protein sequence ID" value="KAF5658587.1"/>
    <property type="molecule type" value="Genomic_DNA"/>
</dbReference>
<dbReference type="Proteomes" id="UP000567885">
    <property type="component" value="Unassembled WGS sequence"/>
</dbReference>
<protein>
    <recommendedName>
        <fullName evidence="4">Cell wall mannoprotein</fullName>
    </recommendedName>
</protein>
<evidence type="ECO:0000313" key="3">
    <source>
        <dbReference type="Proteomes" id="UP000567885"/>
    </source>
</evidence>
<dbReference type="PANTHER" id="PTHR34587">
    <property type="entry name" value="VWFA DOMAIN-CONTAINING PROTEIN"/>
    <property type="match status" value="1"/>
</dbReference>
<reference evidence="2 3" key="1">
    <citation type="submission" date="2020-05" db="EMBL/GenBank/DDBJ databases">
        <title>Identification and distribution of gene clusters putatively required for synthesis of sphingolipid metabolism inhibitors in phylogenetically diverse species of the filamentous fungus Fusarium.</title>
        <authorList>
            <person name="Kim H.-S."/>
            <person name="Busman M."/>
            <person name="Brown D.W."/>
            <person name="Divon H."/>
            <person name="Uhlig S."/>
            <person name="Proctor R.H."/>
        </authorList>
    </citation>
    <scope>NUCLEOTIDE SEQUENCE [LARGE SCALE GENOMIC DNA]</scope>
    <source>
        <strain evidence="2 3">NRRL 20693</strain>
    </source>
</reference>
<comment type="caution">
    <text evidence="2">The sequence shown here is derived from an EMBL/GenBank/DDBJ whole genome shotgun (WGS) entry which is preliminary data.</text>
</comment>